<sequence length="65" mass="7691">MTAVQQSVKKTGYQDIDKILMEANKLLQEGDQLEKEIAQAVKFKPRIPYSTSKQRALKRFRFRYK</sequence>
<organism evidence="1 2">
    <name type="scientific">Siminovitchia fortis</name>
    <dbReference type="NCBI Taxonomy" id="254758"/>
    <lineage>
        <taxon>Bacteria</taxon>
        <taxon>Bacillati</taxon>
        <taxon>Bacillota</taxon>
        <taxon>Bacilli</taxon>
        <taxon>Bacillales</taxon>
        <taxon>Bacillaceae</taxon>
        <taxon>Siminovitchia</taxon>
    </lineage>
</organism>
<evidence type="ECO:0000313" key="1">
    <source>
        <dbReference type="EMBL" id="RWR11905.1"/>
    </source>
</evidence>
<reference evidence="1" key="1">
    <citation type="submission" date="2018-12" db="EMBL/GenBank/DDBJ databases">
        <authorList>
            <person name="Sun L."/>
            <person name="Chen Z."/>
        </authorList>
    </citation>
    <scope>NUCLEOTIDE SEQUENCE [LARGE SCALE GENOMIC DNA]</scope>
    <source>
        <strain evidence="1">DSM 16012</strain>
    </source>
</reference>
<dbReference type="Proteomes" id="UP000273811">
    <property type="component" value="Unassembled WGS sequence"/>
</dbReference>
<keyword evidence="2" id="KW-1185">Reference proteome</keyword>
<dbReference type="RefSeq" id="WP_120072330.1">
    <property type="nucleotide sequence ID" value="NZ_CP126113.1"/>
</dbReference>
<dbReference type="AlphaFoldDB" id="A0A443IUZ0"/>
<dbReference type="GeneID" id="56392612"/>
<evidence type="ECO:0000313" key="2">
    <source>
        <dbReference type="Proteomes" id="UP000273811"/>
    </source>
</evidence>
<proteinExistence type="predicted"/>
<dbReference type="OrthoDB" id="2943245at2"/>
<comment type="caution">
    <text evidence="1">The sequence shown here is derived from an EMBL/GenBank/DDBJ whole genome shotgun (WGS) entry which is preliminary data.</text>
</comment>
<name>A0A443IUZ0_9BACI</name>
<protein>
    <submittedName>
        <fullName evidence="1">Uncharacterized protein</fullName>
    </submittedName>
</protein>
<gene>
    <name evidence="1" type="ORF">D4N35_008195</name>
</gene>
<accession>A0A443IUZ0</accession>
<dbReference type="EMBL" id="QYTU02000014">
    <property type="protein sequence ID" value="RWR11905.1"/>
    <property type="molecule type" value="Genomic_DNA"/>
</dbReference>